<organism evidence="2 3">
    <name type="scientific">Temnothorax longispinosus</name>
    <dbReference type="NCBI Taxonomy" id="300112"/>
    <lineage>
        <taxon>Eukaryota</taxon>
        <taxon>Metazoa</taxon>
        <taxon>Ecdysozoa</taxon>
        <taxon>Arthropoda</taxon>
        <taxon>Hexapoda</taxon>
        <taxon>Insecta</taxon>
        <taxon>Pterygota</taxon>
        <taxon>Neoptera</taxon>
        <taxon>Endopterygota</taxon>
        <taxon>Hymenoptera</taxon>
        <taxon>Apocrita</taxon>
        <taxon>Aculeata</taxon>
        <taxon>Formicoidea</taxon>
        <taxon>Formicidae</taxon>
        <taxon>Myrmicinae</taxon>
        <taxon>Temnothorax</taxon>
    </lineage>
</organism>
<accession>A0A4S2KJN1</accession>
<dbReference type="GO" id="GO:0005739">
    <property type="term" value="C:mitochondrion"/>
    <property type="evidence" value="ECO:0007669"/>
    <property type="project" value="InterPro"/>
</dbReference>
<name>A0A4S2KJN1_9HYME</name>
<evidence type="ECO:0000256" key="1">
    <source>
        <dbReference type="SAM" id="Phobius"/>
    </source>
</evidence>
<keyword evidence="1" id="KW-0472">Membrane</keyword>
<protein>
    <submittedName>
        <fullName evidence="2">NADH dehydrogenase [ubiquinone] 1 beta subcomplex subunit 8, mitochondrial</fullName>
    </submittedName>
</protein>
<dbReference type="PANTHER" id="PTHR12840">
    <property type="entry name" value="NADH-UBIQUINONE OXIDOREDUCTASE ASHI SUBUNIT"/>
    <property type="match status" value="1"/>
</dbReference>
<feature type="transmembrane region" description="Helical" evidence="1">
    <location>
        <begin position="213"/>
        <end position="234"/>
    </location>
</feature>
<dbReference type="Proteomes" id="UP000310200">
    <property type="component" value="Unassembled WGS sequence"/>
</dbReference>
<keyword evidence="1" id="KW-0812">Transmembrane</keyword>
<evidence type="ECO:0000313" key="2">
    <source>
        <dbReference type="EMBL" id="TGZ48159.1"/>
    </source>
</evidence>
<reference evidence="2 3" key="1">
    <citation type="journal article" date="2019" name="Philos. Trans. R. Soc. Lond., B, Biol. Sci.">
        <title>Ant behaviour and brain gene expression of defending hosts depend on the ecological success of the intruding social parasite.</title>
        <authorList>
            <person name="Kaur R."/>
            <person name="Stoldt M."/>
            <person name="Jongepier E."/>
            <person name="Feldmeyer B."/>
            <person name="Menzel F."/>
            <person name="Bornberg-Bauer E."/>
            <person name="Foitzik S."/>
        </authorList>
    </citation>
    <scope>NUCLEOTIDE SEQUENCE [LARGE SCALE GENOMIC DNA]</scope>
    <source>
        <tissue evidence="2">Whole body</tissue>
    </source>
</reference>
<sequence>SFCIQETLRQNIPPLSFPLTHSLFLVFRCRRRIVLNSRKSSRATHRAREHRADRSGHLATNKRYSFRGWRQQAENGSEQHNHNKMALTRELGGLSTRLLRNKACLYAAVRCSSDRPYPWNYLWRPGKYSEKDHDKIAEKYNLHPKEYKPYPDDGKKFTGDYPQLPMVGPAAKDPYYPYDIPVYKKNYRETLHDQFEIMGEDRFSYGYNYRINLYVGTAIFFATMIACATITYLLEPYKTFIPRMEQQMPKKGVVHYTFEPADS</sequence>
<dbReference type="InterPro" id="IPR008699">
    <property type="entry name" value="NDUFB8"/>
</dbReference>
<dbReference type="PANTHER" id="PTHR12840:SF1">
    <property type="entry name" value="NADH DEHYDROGENASE [UBIQUINONE] 1 BETA SUBCOMPLEX SUBUNIT 8, MITOCHONDRIAL"/>
    <property type="match status" value="1"/>
</dbReference>
<keyword evidence="3" id="KW-1185">Reference proteome</keyword>
<feature type="non-terminal residue" evidence="2">
    <location>
        <position position="1"/>
    </location>
</feature>
<keyword evidence="1" id="KW-1133">Transmembrane helix</keyword>
<dbReference type="STRING" id="300112.A0A4S2KJN1"/>
<dbReference type="AlphaFoldDB" id="A0A4S2KJN1"/>
<comment type="caution">
    <text evidence="2">The sequence shown here is derived from an EMBL/GenBank/DDBJ whole genome shotgun (WGS) entry which is preliminary data.</text>
</comment>
<proteinExistence type="predicted"/>
<gene>
    <name evidence="2" type="ORF">DBV15_04543</name>
</gene>
<dbReference type="EMBL" id="QBLH01002544">
    <property type="protein sequence ID" value="TGZ48159.1"/>
    <property type="molecule type" value="Genomic_DNA"/>
</dbReference>
<evidence type="ECO:0000313" key="3">
    <source>
        <dbReference type="Proteomes" id="UP000310200"/>
    </source>
</evidence>
<keyword evidence="2" id="KW-0830">Ubiquinone</keyword>
<dbReference type="Pfam" id="PF05821">
    <property type="entry name" value="NDUF_B8"/>
    <property type="match status" value="1"/>
</dbReference>